<evidence type="ECO:0008006" key="3">
    <source>
        <dbReference type="Google" id="ProtNLM"/>
    </source>
</evidence>
<comment type="caution">
    <text evidence="1">The sequence shown here is derived from an EMBL/GenBank/DDBJ whole genome shotgun (WGS) entry which is preliminary data.</text>
</comment>
<gene>
    <name evidence="1" type="ORF">JOE56_001581</name>
</gene>
<evidence type="ECO:0000313" key="1">
    <source>
        <dbReference type="EMBL" id="MBM7816887.1"/>
    </source>
</evidence>
<sequence>MTGVATMITVEQVETRAQLREFCAVPAWMTPAEVASRVPLLRSDIVAWHRGKSWFPSPVTLLLARDAGGAVVGRCTVHAHPDMDAKLGSPTLLFGALEFAHRDAFEALMSTVEEHAARTGKTHIMGPVSLLPNETGGVVVAGHEYPGFFDSAWNSPMVSHAFETSGFTPFSGGRTWEVDLGNVPAKRATAPAPQEFAEVGVELLSPGRLGVRKVLNRVLPTLNEAFDPLPYYTPISEEQFASQTSGLELLMDPGLIVAAQEVDASADSSSATPVAGFILTVPDPVEHLRATNGALSPTFAARLLRERLSRQRLTTSAKDAVLIIQGSRPSVQGRGVVSLLARQLLSTLIQKNYRRLRITFIGEDNPGSEAIPRKAGGHPLHDIRFFLRKVYT</sequence>
<dbReference type="PANTHER" id="PTHR41368">
    <property type="entry name" value="PROTEIN YGHO"/>
    <property type="match status" value="1"/>
</dbReference>
<dbReference type="Proteomes" id="UP000809290">
    <property type="component" value="Unassembled WGS sequence"/>
</dbReference>
<dbReference type="PANTHER" id="PTHR41368:SF1">
    <property type="entry name" value="PROTEIN YGHO"/>
    <property type="match status" value="1"/>
</dbReference>
<protein>
    <recommendedName>
        <fullName evidence="3">N-acetyltransferase domain-containing protein</fullName>
    </recommendedName>
</protein>
<accession>A0ABS2SKU5</accession>
<dbReference type="InterPro" id="IPR039968">
    <property type="entry name" value="BcerS-like"/>
</dbReference>
<name>A0ABS2SKU5_9MICO</name>
<dbReference type="Gene3D" id="3.40.630.30">
    <property type="match status" value="1"/>
</dbReference>
<dbReference type="EMBL" id="JAFBCP010000001">
    <property type="protein sequence ID" value="MBM7816887.1"/>
    <property type="molecule type" value="Genomic_DNA"/>
</dbReference>
<dbReference type="InterPro" id="IPR016181">
    <property type="entry name" value="Acyl_CoA_acyltransferase"/>
</dbReference>
<dbReference type="RefSeq" id="WP_204515557.1">
    <property type="nucleotide sequence ID" value="NZ_JAFBCP010000001.1"/>
</dbReference>
<keyword evidence="2" id="KW-1185">Reference proteome</keyword>
<dbReference type="SUPFAM" id="SSF55729">
    <property type="entry name" value="Acyl-CoA N-acyltransferases (Nat)"/>
    <property type="match status" value="1"/>
</dbReference>
<evidence type="ECO:0000313" key="2">
    <source>
        <dbReference type="Proteomes" id="UP000809290"/>
    </source>
</evidence>
<reference evidence="1 2" key="1">
    <citation type="submission" date="2021-01" db="EMBL/GenBank/DDBJ databases">
        <title>Sequencing the genomes of 1000 actinobacteria strains.</title>
        <authorList>
            <person name="Klenk H.-P."/>
        </authorList>
    </citation>
    <scope>NUCLEOTIDE SEQUENCE [LARGE SCALE GENOMIC DNA]</scope>
    <source>
        <strain evidence="1 2">DSM 13657</strain>
    </source>
</reference>
<proteinExistence type="predicted"/>
<organism evidence="1 2">
    <name type="scientific">Brevibacterium paucivorans</name>
    <dbReference type="NCBI Taxonomy" id="170994"/>
    <lineage>
        <taxon>Bacteria</taxon>
        <taxon>Bacillati</taxon>
        <taxon>Actinomycetota</taxon>
        <taxon>Actinomycetes</taxon>
        <taxon>Micrococcales</taxon>
        <taxon>Brevibacteriaceae</taxon>
        <taxon>Brevibacterium</taxon>
    </lineage>
</organism>